<protein>
    <recommendedName>
        <fullName evidence="1">Nudix hydrolase domain-containing protein</fullName>
    </recommendedName>
</protein>
<dbReference type="InterPro" id="IPR015797">
    <property type="entry name" value="NUDIX_hydrolase-like_dom_sf"/>
</dbReference>
<feature type="domain" description="Nudix hydrolase" evidence="1">
    <location>
        <begin position="44"/>
        <end position="209"/>
    </location>
</feature>
<dbReference type="Proteomes" id="UP001251528">
    <property type="component" value="Unassembled WGS sequence"/>
</dbReference>
<gene>
    <name evidence="2" type="ORF">QQS21_009751</name>
</gene>
<dbReference type="SUPFAM" id="SSF55811">
    <property type="entry name" value="Nudix"/>
    <property type="match status" value="1"/>
</dbReference>
<dbReference type="Gene3D" id="3.90.79.10">
    <property type="entry name" value="Nucleoside Triphosphate Pyrophosphohydrolase"/>
    <property type="match status" value="1"/>
</dbReference>
<accession>A0AAJ0CKR5</accession>
<dbReference type="PROSITE" id="PS51462">
    <property type="entry name" value="NUDIX"/>
    <property type="match status" value="1"/>
</dbReference>
<proteinExistence type="predicted"/>
<keyword evidence="3" id="KW-1185">Reference proteome</keyword>
<dbReference type="PANTHER" id="PTHR43736:SF1">
    <property type="entry name" value="DIHYDRONEOPTERIN TRIPHOSPHATE DIPHOSPHATASE"/>
    <property type="match status" value="1"/>
</dbReference>
<dbReference type="EMBL" id="JASWJB010000260">
    <property type="protein sequence ID" value="KAK2592536.1"/>
    <property type="molecule type" value="Genomic_DNA"/>
</dbReference>
<evidence type="ECO:0000259" key="1">
    <source>
        <dbReference type="PROSITE" id="PS51462"/>
    </source>
</evidence>
<dbReference type="InterPro" id="IPR000086">
    <property type="entry name" value="NUDIX_hydrolase_dom"/>
</dbReference>
<dbReference type="PANTHER" id="PTHR43736">
    <property type="entry name" value="ADP-RIBOSE PYROPHOSPHATASE"/>
    <property type="match status" value="1"/>
</dbReference>
<evidence type="ECO:0000313" key="2">
    <source>
        <dbReference type="EMBL" id="KAK2592536.1"/>
    </source>
</evidence>
<sequence length="225" mass="25389">MEATNVTGDGQKPQTPQFTFSHDTSLTSWAIPMSTYKQTNSLSWYGIATGALVFDSSNRILLVQRTARDTMPNLWEFPGGGVDLDDPTVLYGCARELWEETGLKVKYMKRLVTKGPTPELARVITKGQGPTLAQVITTRREKKEIGKFVFEVEVEVNVQADQKVRLDSNEHQDFVWATEAEVKDEKVALGGTEYKAISFTVEATKSFILEGFRLRQEDFRLRQAM</sequence>
<dbReference type="CDD" id="cd02883">
    <property type="entry name" value="NUDIX_Hydrolase"/>
    <property type="match status" value="1"/>
</dbReference>
<reference evidence="2" key="1">
    <citation type="submission" date="2023-06" db="EMBL/GenBank/DDBJ databases">
        <title>Conoideocrella luteorostrata (Hypocreales: Clavicipitaceae), a potential biocontrol fungus for elongate hemlock scale in United States Christmas tree production areas.</title>
        <authorList>
            <person name="Barrett H."/>
            <person name="Lovett B."/>
            <person name="Macias A.M."/>
            <person name="Stajich J.E."/>
            <person name="Kasson M.T."/>
        </authorList>
    </citation>
    <scope>NUCLEOTIDE SEQUENCE</scope>
    <source>
        <strain evidence="2">ARSEF 14590</strain>
    </source>
</reference>
<dbReference type="AlphaFoldDB" id="A0AAJ0CKR5"/>
<dbReference type="Pfam" id="PF00293">
    <property type="entry name" value="NUDIX"/>
    <property type="match status" value="1"/>
</dbReference>
<comment type="caution">
    <text evidence="2">The sequence shown here is derived from an EMBL/GenBank/DDBJ whole genome shotgun (WGS) entry which is preliminary data.</text>
</comment>
<evidence type="ECO:0000313" key="3">
    <source>
        <dbReference type="Proteomes" id="UP001251528"/>
    </source>
</evidence>
<name>A0AAJ0CKR5_9HYPO</name>
<organism evidence="2 3">
    <name type="scientific">Conoideocrella luteorostrata</name>
    <dbReference type="NCBI Taxonomy" id="1105319"/>
    <lineage>
        <taxon>Eukaryota</taxon>
        <taxon>Fungi</taxon>
        <taxon>Dikarya</taxon>
        <taxon>Ascomycota</taxon>
        <taxon>Pezizomycotina</taxon>
        <taxon>Sordariomycetes</taxon>
        <taxon>Hypocreomycetidae</taxon>
        <taxon>Hypocreales</taxon>
        <taxon>Clavicipitaceae</taxon>
        <taxon>Conoideocrella</taxon>
    </lineage>
</organism>